<dbReference type="eggNOG" id="COG0845">
    <property type="taxonomic scope" value="Bacteria"/>
</dbReference>
<feature type="domain" description="Heavy metal binding" evidence="5">
    <location>
        <begin position="57"/>
        <end position="83"/>
    </location>
</feature>
<dbReference type="KEGG" id="dsa:Desal_1789"/>
<dbReference type="HOGENOM" id="CLU_018816_13_1_7"/>
<feature type="chain" id="PRO_5002962787" evidence="3">
    <location>
        <begin position="21"/>
        <end position="731"/>
    </location>
</feature>
<evidence type="ECO:0000259" key="4">
    <source>
        <dbReference type="Pfam" id="PF11827"/>
    </source>
</evidence>
<dbReference type="InterPro" id="IPR058791">
    <property type="entry name" value="3HB_CusB"/>
</dbReference>
<reference evidence="9 10" key="1">
    <citation type="submission" date="2009-06" db="EMBL/GenBank/DDBJ databases">
        <title>Complete sequence of Desulfovibrio salexigens DSM 2638.</title>
        <authorList>
            <consortium name="US DOE Joint Genome Institute"/>
            <person name="Lucas S."/>
            <person name="Copeland A."/>
            <person name="Lapidus A."/>
            <person name="Glavina del Rio T."/>
            <person name="Tice H."/>
            <person name="Bruce D."/>
            <person name="Goodwin L."/>
            <person name="Pitluck S."/>
            <person name="Munk A.C."/>
            <person name="Brettin T."/>
            <person name="Detter J.C."/>
            <person name="Han C."/>
            <person name="Tapia R."/>
            <person name="Larimer F."/>
            <person name="Land M."/>
            <person name="Hauser L."/>
            <person name="Kyrpides N."/>
            <person name="Anderson I."/>
            <person name="Wall J.D."/>
            <person name="Arkin A.P."/>
            <person name="Dehal P."/>
            <person name="Chivian D."/>
            <person name="Giles B."/>
            <person name="Hazen T.C."/>
        </authorList>
    </citation>
    <scope>NUCLEOTIDE SEQUENCE [LARGE SCALE GENOMIC DNA]</scope>
    <source>
        <strain evidence="10">ATCC 14822 / DSM 2638 / NCIMB 8403 / VKM B-1763</strain>
    </source>
</reference>
<accession>C6BTS1</accession>
<feature type="signal peptide" evidence="3">
    <location>
        <begin position="1"/>
        <end position="20"/>
    </location>
</feature>
<feature type="domain" description="CusB-like barrel-sandwich hybrid" evidence="7">
    <location>
        <begin position="141"/>
        <end position="270"/>
    </location>
</feature>
<dbReference type="SUPFAM" id="SSF111369">
    <property type="entry name" value="HlyD-like secretion proteins"/>
    <property type="match status" value="1"/>
</dbReference>
<sequence>MSKFKHILIPVILVAVAAFAAGYILSGTKGHQPEKKLVAEHEDHGLEATVTDSGEVVWTCSMHPQIQLPEPGKCPICFMDLIPLEKGGESGDEAVSLRQISLTSSARKLAGIATTPVARRSVNVQTRMLGKVDYDETRIGTITAWTGGRIDKLYIDYTGSSVRKGQAMASIYSPELLTAQAELIQAVKAKSALKGSSLKVVKDTAARTEQAAREKLRLLGLSKSQIENIIKRGKAAEHITLYSPMSGIVIKKDVVEGVYVKTGTPIYTIADLSRVWVILEAYESDLPWIKMGMKVSFNTEAYPGKNFEGKVVYIDPVVNEKTRTVRVRLEVPNKGLKLKPGMFVRAVNKEEKQAGTELVIPASAPLITGKRAVVYIGVPGKEGVFEGREIVLGPKAGDFYVVKYGLSEGEQVVTKGNFKIDSAIQIIAKPSMMNPESGVKTVAHDHGSNSADMENMDKQAKADRTLPPIFASKLVFLKKDFDSLMEIAESANLENSRKQFSAFFESLGKIDASGLKGDASLAWKELSMLLRNDAVLGSGVKDRQRLKSIIAETANHFKRLDTTFGIATLAANSANKAEAPEAFQMQLGKVFNAYSAFTEALAADNLQNAQKQSALMAEELKKIDHTSLSGDAHKIWMDALENINDGMSAIREAKDIVGARAGLEPLSYGMIDAVEKLGIKSTKPVYEIFCPMAFDFKGAKWMQSDEDIRNPYFGEAMLQCGEVERQLKAGE</sequence>
<dbReference type="GO" id="GO:0060003">
    <property type="term" value="P:copper ion export"/>
    <property type="evidence" value="ECO:0007669"/>
    <property type="project" value="TreeGrafter"/>
</dbReference>
<dbReference type="Pfam" id="PF25954">
    <property type="entry name" value="Beta-barrel_RND_2"/>
    <property type="match status" value="1"/>
</dbReference>
<name>C6BTS1_MARSD</name>
<dbReference type="Pfam" id="PF19335">
    <property type="entry name" value="HMBD"/>
    <property type="match status" value="1"/>
</dbReference>
<dbReference type="InterPro" id="IPR051909">
    <property type="entry name" value="MFP_Cation_Efflux"/>
</dbReference>
<dbReference type="OrthoDB" id="9806939at2"/>
<dbReference type="PANTHER" id="PTHR30097">
    <property type="entry name" value="CATION EFFLUX SYSTEM PROTEIN CUSB"/>
    <property type="match status" value="1"/>
</dbReference>
<feature type="domain" description="CusB-like beta-barrel" evidence="8">
    <location>
        <begin position="274"/>
        <end position="347"/>
    </location>
</feature>
<dbReference type="InterPro" id="IPR045800">
    <property type="entry name" value="HMBD"/>
</dbReference>
<evidence type="ECO:0000256" key="1">
    <source>
        <dbReference type="ARBA" id="ARBA00009477"/>
    </source>
</evidence>
<feature type="domain" description="CusB-like three alpha-helical bundle" evidence="6">
    <location>
        <begin position="206"/>
        <end position="235"/>
    </location>
</feature>
<evidence type="ECO:0000259" key="8">
    <source>
        <dbReference type="Pfam" id="PF25954"/>
    </source>
</evidence>
<proteinExistence type="inferred from homology"/>
<dbReference type="InterPro" id="IPR058792">
    <property type="entry name" value="Beta-barrel_RND_2"/>
</dbReference>
<feature type="domain" description="DUF3347" evidence="4">
    <location>
        <begin position="590"/>
        <end position="681"/>
    </location>
</feature>
<dbReference type="EMBL" id="CP001649">
    <property type="protein sequence ID" value="ACS79851.1"/>
    <property type="molecule type" value="Genomic_DNA"/>
</dbReference>
<dbReference type="InterPro" id="IPR058790">
    <property type="entry name" value="BSH_CusB"/>
</dbReference>
<dbReference type="GO" id="GO:0022857">
    <property type="term" value="F:transmembrane transporter activity"/>
    <property type="evidence" value="ECO:0007669"/>
    <property type="project" value="InterPro"/>
</dbReference>
<dbReference type="RefSeq" id="WP_015851667.1">
    <property type="nucleotide sequence ID" value="NC_012881.1"/>
</dbReference>
<evidence type="ECO:0000259" key="7">
    <source>
        <dbReference type="Pfam" id="PF25919"/>
    </source>
</evidence>
<evidence type="ECO:0000313" key="9">
    <source>
        <dbReference type="EMBL" id="ACS79851.1"/>
    </source>
</evidence>
<gene>
    <name evidence="9" type="ordered locus">Desal_1789</name>
</gene>
<evidence type="ECO:0000256" key="3">
    <source>
        <dbReference type="SAM" id="SignalP"/>
    </source>
</evidence>
<dbReference type="Pfam" id="PF11827">
    <property type="entry name" value="DUF3347"/>
    <property type="match status" value="1"/>
</dbReference>
<dbReference type="Pfam" id="PF25919">
    <property type="entry name" value="BSH_CusB"/>
    <property type="match status" value="1"/>
</dbReference>
<dbReference type="PANTHER" id="PTHR30097:SF15">
    <property type="entry name" value="CATION EFFLUX SYSTEM PROTEIN CUSB"/>
    <property type="match status" value="1"/>
</dbReference>
<dbReference type="GO" id="GO:0016020">
    <property type="term" value="C:membrane"/>
    <property type="evidence" value="ECO:0007669"/>
    <property type="project" value="InterPro"/>
</dbReference>
<organism evidence="9 10">
    <name type="scientific">Maridesulfovibrio salexigens (strain ATCC 14822 / DSM 2638 / NCIMB 8403 / VKM B-1763)</name>
    <name type="common">Desulfovibrio salexigens</name>
    <dbReference type="NCBI Taxonomy" id="526222"/>
    <lineage>
        <taxon>Bacteria</taxon>
        <taxon>Pseudomonadati</taxon>
        <taxon>Thermodesulfobacteriota</taxon>
        <taxon>Desulfovibrionia</taxon>
        <taxon>Desulfovibrionales</taxon>
        <taxon>Desulfovibrionaceae</taxon>
        <taxon>Maridesulfovibrio</taxon>
    </lineage>
</organism>
<keyword evidence="3" id="KW-0732">Signal</keyword>
<dbReference type="NCBIfam" id="TIGR01730">
    <property type="entry name" value="RND_mfp"/>
    <property type="match status" value="1"/>
</dbReference>
<dbReference type="InterPro" id="IPR006143">
    <property type="entry name" value="RND_pump_MFP"/>
</dbReference>
<dbReference type="GO" id="GO:0015679">
    <property type="term" value="P:plasma membrane copper ion transport"/>
    <property type="evidence" value="ECO:0007669"/>
    <property type="project" value="TreeGrafter"/>
</dbReference>
<comment type="similarity">
    <text evidence="1">Belongs to the membrane fusion protein (MFP) (TC 8.A.1) family.</text>
</comment>
<protein>
    <submittedName>
        <fullName evidence="9">Efflux transporter, RND family, MFP subunit</fullName>
    </submittedName>
</protein>
<dbReference type="FunFam" id="2.40.30.170:FF:000010">
    <property type="entry name" value="Efflux RND transporter periplasmic adaptor subunit"/>
    <property type="match status" value="1"/>
</dbReference>
<keyword evidence="2" id="KW-0813">Transport</keyword>
<evidence type="ECO:0000259" key="5">
    <source>
        <dbReference type="Pfam" id="PF19335"/>
    </source>
</evidence>
<dbReference type="AlphaFoldDB" id="C6BTS1"/>
<dbReference type="Gene3D" id="2.40.420.20">
    <property type="match status" value="1"/>
</dbReference>
<dbReference type="STRING" id="526222.Desal_1789"/>
<evidence type="ECO:0000259" key="6">
    <source>
        <dbReference type="Pfam" id="PF25869"/>
    </source>
</evidence>
<dbReference type="GO" id="GO:0046914">
    <property type="term" value="F:transition metal ion binding"/>
    <property type="evidence" value="ECO:0007669"/>
    <property type="project" value="TreeGrafter"/>
</dbReference>
<dbReference type="Gene3D" id="2.40.30.170">
    <property type="match status" value="1"/>
</dbReference>
<keyword evidence="10" id="KW-1185">Reference proteome</keyword>
<dbReference type="Proteomes" id="UP000002601">
    <property type="component" value="Chromosome"/>
</dbReference>
<evidence type="ECO:0000313" key="10">
    <source>
        <dbReference type="Proteomes" id="UP000002601"/>
    </source>
</evidence>
<evidence type="ECO:0000256" key="2">
    <source>
        <dbReference type="ARBA" id="ARBA00022448"/>
    </source>
</evidence>
<dbReference type="Pfam" id="PF25869">
    <property type="entry name" value="3HB_CusB"/>
    <property type="match status" value="1"/>
</dbReference>
<dbReference type="InterPro" id="IPR021782">
    <property type="entry name" value="DUF3347"/>
</dbReference>
<dbReference type="GO" id="GO:0030288">
    <property type="term" value="C:outer membrane-bounded periplasmic space"/>
    <property type="evidence" value="ECO:0007669"/>
    <property type="project" value="TreeGrafter"/>
</dbReference>